<evidence type="ECO:0000313" key="2">
    <source>
        <dbReference type="Proteomes" id="UP000636004"/>
    </source>
</evidence>
<evidence type="ECO:0000313" key="1">
    <source>
        <dbReference type="EMBL" id="GGZ68334.1"/>
    </source>
</evidence>
<comment type="caution">
    <text evidence="1">The sequence shown here is derived from an EMBL/GenBank/DDBJ whole genome shotgun (WGS) entry which is preliminary data.</text>
</comment>
<name>A0A918QSP0_9FLAO</name>
<gene>
    <name evidence="1" type="ORF">GCM10007028_01560</name>
</gene>
<dbReference type="Proteomes" id="UP000636004">
    <property type="component" value="Unassembled WGS sequence"/>
</dbReference>
<protein>
    <submittedName>
        <fullName evidence="1">Uncharacterized protein</fullName>
    </submittedName>
</protein>
<sequence>MLCAAPSVLVHLIDNSTKENIILQNNIALEQITVRDGAKKNNDFTIIEESGLLLIIKKALKGSIEIEIDSNVITQFSYNTSAPKSNACCDFGELIDVVVTSNQYNLEGNTITIFL</sequence>
<dbReference type="AlphaFoldDB" id="A0A918QSP0"/>
<reference evidence="1" key="1">
    <citation type="journal article" date="2014" name="Int. J. Syst. Evol. Microbiol.">
        <title>Complete genome sequence of Corynebacterium casei LMG S-19264T (=DSM 44701T), isolated from a smear-ripened cheese.</title>
        <authorList>
            <consortium name="US DOE Joint Genome Institute (JGI-PGF)"/>
            <person name="Walter F."/>
            <person name="Albersmeier A."/>
            <person name="Kalinowski J."/>
            <person name="Ruckert C."/>
        </authorList>
    </citation>
    <scope>NUCLEOTIDE SEQUENCE</scope>
    <source>
        <strain evidence="1">KCTC 12710</strain>
    </source>
</reference>
<proteinExistence type="predicted"/>
<keyword evidence="2" id="KW-1185">Reference proteome</keyword>
<dbReference type="EMBL" id="BMWZ01000001">
    <property type="protein sequence ID" value="GGZ68334.1"/>
    <property type="molecule type" value="Genomic_DNA"/>
</dbReference>
<accession>A0A918QSP0</accession>
<organism evidence="1 2">
    <name type="scientific">Algibacter mikhailovii</name>
    <dbReference type="NCBI Taxonomy" id="425498"/>
    <lineage>
        <taxon>Bacteria</taxon>
        <taxon>Pseudomonadati</taxon>
        <taxon>Bacteroidota</taxon>
        <taxon>Flavobacteriia</taxon>
        <taxon>Flavobacteriales</taxon>
        <taxon>Flavobacteriaceae</taxon>
        <taxon>Algibacter</taxon>
    </lineage>
</organism>
<reference evidence="1" key="2">
    <citation type="submission" date="2020-09" db="EMBL/GenBank/DDBJ databases">
        <authorList>
            <person name="Sun Q."/>
            <person name="Kim S."/>
        </authorList>
    </citation>
    <scope>NUCLEOTIDE SEQUENCE</scope>
    <source>
        <strain evidence="1">KCTC 12710</strain>
    </source>
</reference>